<sequence>MALSKRHTQLGRLGRGTADRVQVRSRGSFAVGSVVWRDALGALVCTVVAKATYELAPGECTLLKDPLPIQHDDAHWDRDPGASVQVPSDLAPFKKAAEVVVVGSAFAPAERAVQRVVARVVVGSIDKGIEVWGPRWFRADGSVEGATRKARFPLRYEHAAGGRDSDNPVGIDVGVPDEMGRRRIPEVVPHLHELVSPSDYIPTVGFGPIASSWRSREASLTEHGRAWIRRAADSPLPRDFPAQFFQAAPVDQWLDRPFAPNERLILEGLHPEIPRLVTNFPAVEPRVLLADGGAEPLRLQADLLVIDTDRSLATLTFRGQVALAGGVLRAIVVDAAMGAELRPEAVRQMLDAEGSFRLGAPSLKVTMVPVNRPPAFSGEQTGEHVPMSTAQALPFTAQALPFTAPSTPARSTSSPPEDSALPFRRASPSVPPPRHAAIPVPPASASPSTMRPPPLPVPSSPGTPAPPRPPSVPVQPGLGMMVGAPMIPPAPPQPPAAVPMPPAAVPMPPAAVPMPPASVPGSPAPAPSAPGGMSPAPIAPPGPVLPPAPVSASASPSWSPSPVAPPPPVSRPAASTSRSSFDAAFGSAKAIEPAVGNGKQAEVVSRGGAPGDLAPGTRKSTDAAFSAKSASDAAAQQDRSQQGTLHGGALQPAKPTLRRLAVVDLLSFEPAVVPRLRSMPRFAEVFAPRTRARAVQGVDEARNEPPPRDRTDVLRVLSCARPSEASALRRALAEGLDDVDDFDLPLLLVAGELRPSFDEVEMLRATVSVTQSIAGTDKRILSAVALGQEALAASLLPRPEIATGLCRQIEQAASTPAFPPRYVAAQVERLLLEERKYKRRTLLGASRVRAELALPGGGEPWLLYVPDAAAASLPLLLTFPVIALCEVRPREDVAETHPEALFAAALGRVLHGRAEG</sequence>
<dbReference type="Proteomes" id="UP000019678">
    <property type="component" value="Unassembled WGS sequence"/>
</dbReference>
<feature type="domain" description="DUF2169" evidence="2">
    <location>
        <begin position="42"/>
        <end position="318"/>
    </location>
</feature>
<evidence type="ECO:0000256" key="1">
    <source>
        <dbReference type="SAM" id="MobiDB-lite"/>
    </source>
</evidence>
<dbReference type="RefSeq" id="WP_052373920.1">
    <property type="nucleotide sequence ID" value="NZ_ASRX01000002.1"/>
</dbReference>
<feature type="region of interest" description="Disordered" evidence="1">
    <location>
        <begin position="402"/>
        <end position="477"/>
    </location>
</feature>
<comment type="caution">
    <text evidence="3">The sequence shown here is derived from an EMBL/GenBank/DDBJ whole genome shotgun (WGS) entry which is preliminary data.</text>
</comment>
<dbReference type="AlphaFoldDB" id="A0A017TJH6"/>
<dbReference type="InterPro" id="IPR018683">
    <property type="entry name" value="DUF2169"/>
</dbReference>
<dbReference type="Pfam" id="PF09937">
    <property type="entry name" value="DUF2169"/>
    <property type="match status" value="1"/>
</dbReference>
<feature type="compositionally biased region" description="Low complexity" evidence="1">
    <location>
        <begin position="622"/>
        <end position="642"/>
    </location>
</feature>
<organism evidence="3 4">
    <name type="scientific">Chondromyces apiculatus DSM 436</name>
    <dbReference type="NCBI Taxonomy" id="1192034"/>
    <lineage>
        <taxon>Bacteria</taxon>
        <taxon>Pseudomonadati</taxon>
        <taxon>Myxococcota</taxon>
        <taxon>Polyangia</taxon>
        <taxon>Polyangiales</taxon>
        <taxon>Polyangiaceae</taxon>
        <taxon>Chondromyces</taxon>
    </lineage>
</organism>
<feature type="compositionally biased region" description="Low complexity" evidence="1">
    <location>
        <begin position="550"/>
        <end position="561"/>
    </location>
</feature>
<dbReference type="PRINTS" id="PR01217">
    <property type="entry name" value="PRICHEXTENSN"/>
</dbReference>
<protein>
    <recommendedName>
        <fullName evidence="2">DUF2169 domain-containing protein</fullName>
    </recommendedName>
</protein>
<name>A0A017TJH6_9BACT</name>
<feature type="compositionally biased region" description="Pro residues" evidence="1">
    <location>
        <begin position="537"/>
        <end position="549"/>
    </location>
</feature>
<reference evidence="3 4" key="1">
    <citation type="submission" date="2013-05" db="EMBL/GenBank/DDBJ databases">
        <title>Genome assembly of Chondromyces apiculatus DSM 436.</title>
        <authorList>
            <person name="Sharma G."/>
            <person name="Khatri I."/>
            <person name="Kaur C."/>
            <person name="Mayilraj S."/>
            <person name="Subramanian S."/>
        </authorList>
    </citation>
    <scope>NUCLEOTIDE SEQUENCE [LARGE SCALE GENOMIC DNA]</scope>
    <source>
        <strain evidence="3 4">DSM 436</strain>
    </source>
</reference>
<feature type="compositionally biased region" description="Low complexity" evidence="1">
    <location>
        <begin position="403"/>
        <end position="416"/>
    </location>
</feature>
<evidence type="ECO:0000259" key="2">
    <source>
        <dbReference type="Pfam" id="PF09937"/>
    </source>
</evidence>
<dbReference type="OrthoDB" id="5290767at2"/>
<dbReference type="EMBL" id="ASRX01000002">
    <property type="protein sequence ID" value="EYF08791.1"/>
    <property type="molecule type" value="Genomic_DNA"/>
</dbReference>
<proteinExistence type="predicted"/>
<feature type="compositionally biased region" description="Pro residues" evidence="1">
    <location>
        <begin position="516"/>
        <end position="528"/>
    </location>
</feature>
<feature type="region of interest" description="Disordered" evidence="1">
    <location>
        <begin position="516"/>
        <end position="576"/>
    </location>
</feature>
<feature type="region of interest" description="Disordered" evidence="1">
    <location>
        <begin position="594"/>
        <end position="651"/>
    </location>
</feature>
<feature type="compositionally biased region" description="Pro residues" evidence="1">
    <location>
        <begin position="429"/>
        <end position="473"/>
    </location>
</feature>
<keyword evidence="4" id="KW-1185">Reference proteome</keyword>
<dbReference type="STRING" id="1192034.CAP_2652"/>
<accession>A0A017TJH6</accession>
<gene>
    <name evidence="3" type="ORF">CAP_2652</name>
</gene>
<evidence type="ECO:0000313" key="4">
    <source>
        <dbReference type="Proteomes" id="UP000019678"/>
    </source>
</evidence>
<dbReference type="eggNOG" id="COG5351">
    <property type="taxonomic scope" value="Bacteria"/>
</dbReference>
<evidence type="ECO:0000313" key="3">
    <source>
        <dbReference type="EMBL" id="EYF08791.1"/>
    </source>
</evidence>